<dbReference type="KEGG" id="sfic:EIZ62_30985"/>
<accession>A0A6I6FGI1</accession>
<sequence>MAGTAFPDDLRAAQTRLHQATAELAALCRTLPWSVEPLDGWPGREHPHTGAVTGGRAPSRGWTEEEREAVDRLRARCAELSLEVAGHPFWQQVETGERVRARSALKHATRSEAFPGAAEAA</sequence>
<name>A0A6I6FGI1_9ACTN</name>
<gene>
    <name evidence="2" type="ORF">EIZ62_30985</name>
</gene>
<evidence type="ECO:0000313" key="2">
    <source>
        <dbReference type="EMBL" id="QGV82191.1"/>
    </source>
</evidence>
<proteinExistence type="predicted"/>
<evidence type="ECO:0000256" key="1">
    <source>
        <dbReference type="SAM" id="MobiDB-lite"/>
    </source>
</evidence>
<keyword evidence="3" id="KW-1185">Reference proteome</keyword>
<feature type="region of interest" description="Disordered" evidence="1">
    <location>
        <begin position="40"/>
        <end position="65"/>
    </location>
</feature>
<dbReference type="OrthoDB" id="4321277at2"/>
<evidence type="ECO:0000313" key="3">
    <source>
        <dbReference type="Proteomes" id="UP000422572"/>
    </source>
</evidence>
<reference evidence="2 3" key="1">
    <citation type="submission" date="2018-12" db="EMBL/GenBank/DDBJ databases">
        <title>Complete genome sequence of Streptomyces ficellus NRRL8067, the producer of ficellomycin, feldamycin and nojirimycin.</title>
        <authorList>
            <person name="Zhang H."/>
            <person name="Yue R."/>
            <person name="Liu Y."/>
            <person name="Li M."/>
            <person name="Mu H."/>
            <person name="Zhang J."/>
        </authorList>
    </citation>
    <scope>NUCLEOTIDE SEQUENCE [LARGE SCALE GENOMIC DNA]</scope>
    <source>
        <strain evidence="2 3">NRRL 8067</strain>
    </source>
</reference>
<dbReference type="Proteomes" id="UP000422572">
    <property type="component" value="Chromosome"/>
</dbReference>
<dbReference type="EMBL" id="CP034279">
    <property type="protein sequence ID" value="QGV82191.1"/>
    <property type="molecule type" value="Genomic_DNA"/>
</dbReference>
<protein>
    <submittedName>
        <fullName evidence="2">Uncharacterized protein</fullName>
    </submittedName>
</protein>
<organism evidence="2 3">
    <name type="scientific">Streptomyces ficellus</name>
    <dbReference type="NCBI Taxonomy" id="1977088"/>
    <lineage>
        <taxon>Bacteria</taxon>
        <taxon>Bacillati</taxon>
        <taxon>Actinomycetota</taxon>
        <taxon>Actinomycetes</taxon>
        <taxon>Kitasatosporales</taxon>
        <taxon>Streptomycetaceae</taxon>
        <taxon>Streptomyces</taxon>
    </lineage>
</organism>
<dbReference type="RefSeq" id="WP_156695929.1">
    <property type="nucleotide sequence ID" value="NZ_CP034279.1"/>
</dbReference>
<dbReference type="AlphaFoldDB" id="A0A6I6FGI1"/>